<feature type="compositionally biased region" description="Low complexity" evidence="1">
    <location>
        <begin position="701"/>
        <end position="710"/>
    </location>
</feature>
<organism evidence="2 3">
    <name type="scientific">Symbiodinium necroappetens</name>
    <dbReference type="NCBI Taxonomy" id="1628268"/>
    <lineage>
        <taxon>Eukaryota</taxon>
        <taxon>Sar</taxon>
        <taxon>Alveolata</taxon>
        <taxon>Dinophyceae</taxon>
        <taxon>Suessiales</taxon>
        <taxon>Symbiodiniaceae</taxon>
        <taxon>Symbiodinium</taxon>
    </lineage>
</organism>
<gene>
    <name evidence="2" type="ORF">SNEC2469_LOCUS25105</name>
</gene>
<name>A0A812ZMS6_9DINO</name>
<feature type="compositionally biased region" description="Low complexity" evidence="1">
    <location>
        <begin position="527"/>
        <end position="536"/>
    </location>
</feature>
<feature type="compositionally biased region" description="Polar residues" evidence="1">
    <location>
        <begin position="212"/>
        <end position="224"/>
    </location>
</feature>
<reference evidence="2" key="1">
    <citation type="submission" date="2021-02" db="EMBL/GenBank/DDBJ databases">
        <authorList>
            <person name="Dougan E. K."/>
            <person name="Rhodes N."/>
            <person name="Thang M."/>
            <person name="Chan C."/>
        </authorList>
    </citation>
    <scope>NUCLEOTIDE SEQUENCE</scope>
</reference>
<feature type="compositionally biased region" description="Basic and acidic residues" evidence="1">
    <location>
        <begin position="403"/>
        <end position="415"/>
    </location>
</feature>
<feature type="region of interest" description="Disordered" evidence="1">
    <location>
        <begin position="490"/>
        <end position="605"/>
    </location>
</feature>
<comment type="caution">
    <text evidence="2">The sequence shown here is derived from an EMBL/GenBank/DDBJ whole genome shotgun (WGS) entry which is preliminary data.</text>
</comment>
<evidence type="ECO:0000313" key="3">
    <source>
        <dbReference type="Proteomes" id="UP000601435"/>
    </source>
</evidence>
<dbReference type="AlphaFoldDB" id="A0A812ZMS6"/>
<feature type="region of interest" description="Disordered" evidence="1">
    <location>
        <begin position="290"/>
        <end position="350"/>
    </location>
</feature>
<accession>A0A812ZMS6</accession>
<feature type="compositionally biased region" description="Polar residues" evidence="1">
    <location>
        <begin position="588"/>
        <end position="598"/>
    </location>
</feature>
<feature type="region of interest" description="Disordered" evidence="1">
    <location>
        <begin position="619"/>
        <end position="645"/>
    </location>
</feature>
<keyword evidence="3" id="KW-1185">Reference proteome</keyword>
<protein>
    <submittedName>
        <fullName evidence="2">Uncharacterized protein</fullName>
    </submittedName>
</protein>
<evidence type="ECO:0000313" key="2">
    <source>
        <dbReference type="EMBL" id="CAE7835531.1"/>
    </source>
</evidence>
<feature type="compositionally biased region" description="Polar residues" evidence="1">
    <location>
        <begin position="449"/>
        <end position="458"/>
    </location>
</feature>
<dbReference type="Proteomes" id="UP000601435">
    <property type="component" value="Unassembled WGS sequence"/>
</dbReference>
<evidence type="ECO:0000256" key="1">
    <source>
        <dbReference type="SAM" id="MobiDB-lite"/>
    </source>
</evidence>
<feature type="region of interest" description="Disordered" evidence="1">
    <location>
        <begin position="397"/>
        <end position="470"/>
    </location>
</feature>
<feature type="region of interest" description="Disordered" evidence="1">
    <location>
        <begin position="669"/>
        <end position="741"/>
    </location>
</feature>
<sequence>MLEPATWHGNAVPKSKCGTRSNSQCLKRLTYLRLSSLGRGSCEPRPPRLSLLIRRDAGLEDPPRTSEGMDHILQTMEVAWRQVNTARGSTVKLANPEHNLLVSLECARDFMLGLLTEPDPGRQRLAEIFGGDCSRIARVRAILDGATLSHRNCTDDRISSCMSAAKTVEAVLKKDCGVGRRLSEAQQKELTRLRERQSRFQARHLRGEFSPLSKNGSPSQSRSSWFGFEAETTGSADDALPPRPRAGSAPSLRSELGQSVSSFHQSWQALRDHWESGNLFRNPWAISSTDDGCKGGRDSSATCSRRSTLEAAEPTAGADSWSGLDLVADPTLDDADPCEAPGDQSSKEDPCISEFKNEAMPTTDFCKNDSLGGRIICPLLIPKLIDKFVLVDESQTATGSAYAEKDRSKSAEEPSVKPSETPSTWVEDEPDAVAVGSTDWDETVKDGAVSTTSDTPRAQSLDKPRSFESASCKSAGVHLDSLGMEDVTLESPLFGEVGEQSAEGDPGASPAPARLDFAPPHSDVAKTAAAAEETGGISTESNDRPAPGSFKQTSECDSLQRLLPAEPDADWRQVGQDAMEAGAPNAETGRSQSETPSTWVEDEPDAVAVGSTDWDETVKDGAVSATSETPRAQSLDKPRSFESASCKSARVHLDSLGMEDVTLESPLFGEVGEQSAEGDPGASPAPARLDFAPPHIDVAKTTAAAEETGGSLSTKPDGRPEGGPAKGVELQLGVSASMKEV</sequence>
<feature type="region of interest" description="Disordered" evidence="1">
    <location>
        <begin position="204"/>
        <end position="257"/>
    </location>
</feature>
<dbReference type="EMBL" id="CAJNJA010049076">
    <property type="protein sequence ID" value="CAE7835531.1"/>
    <property type="molecule type" value="Genomic_DNA"/>
</dbReference>
<proteinExistence type="predicted"/>
<dbReference type="OrthoDB" id="423846at2759"/>